<comment type="caution">
    <text evidence="5">The sequence shown here is derived from an EMBL/GenBank/DDBJ whole genome shotgun (WGS) entry which is preliminary data.</text>
</comment>
<dbReference type="Gene3D" id="3.90.1590.10">
    <property type="entry name" value="glutathione-dependent formaldehyde- activating enzyme (gfa)"/>
    <property type="match status" value="1"/>
</dbReference>
<dbReference type="AlphaFoldDB" id="A0A0D0QH58"/>
<feature type="domain" description="CENP-V/GFA" evidence="4">
    <location>
        <begin position="15"/>
        <end position="85"/>
    </location>
</feature>
<evidence type="ECO:0000256" key="1">
    <source>
        <dbReference type="ARBA" id="ARBA00005495"/>
    </source>
</evidence>
<accession>A0A0D0QH58</accession>
<evidence type="ECO:0000256" key="3">
    <source>
        <dbReference type="ARBA" id="ARBA00022833"/>
    </source>
</evidence>
<dbReference type="InterPro" id="IPR011057">
    <property type="entry name" value="Mss4-like_sf"/>
</dbReference>
<gene>
    <name evidence="5" type="ORF">Wenmar_00769</name>
</gene>
<dbReference type="RefSeq" id="WP_018304137.1">
    <property type="nucleotide sequence ID" value="NZ_KB902312.1"/>
</dbReference>
<evidence type="ECO:0000259" key="4">
    <source>
        <dbReference type="PROSITE" id="PS51891"/>
    </source>
</evidence>
<evidence type="ECO:0000313" key="6">
    <source>
        <dbReference type="Proteomes" id="UP000035100"/>
    </source>
</evidence>
<dbReference type="InterPro" id="IPR006913">
    <property type="entry name" value="CENP-V/GFA"/>
</dbReference>
<evidence type="ECO:0000256" key="2">
    <source>
        <dbReference type="ARBA" id="ARBA00022723"/>
    </source>
</evidence>
<dbReference type="OrthoDB" id="9807246at2"/>
<protein>
    <recommendedName>
        <fullName evidence="4">CENP-V/GFA domain-containing protein</fullName>
    </recommendedName>
</protein>
<dbReference type="EMBL" id="AONG01000005">
    <property type="protein sequence ID" value="KIQ70393.1"/>
    <property type="molecule type" value="Genomic_DNA"/>
</dbReference>
<keyword evidence="2" id="KW-0479">Metal-binding</keyword>
<dbReference type="GO" id="GO:0016846">
    <property type="term" value="F:carbon-sulfur lyase activity"/>
    <property type="evidence" value="ECO:0007669"/>
    <property type="project" value="InterPro"/>
</dbReference>
<proteinExistence type="inferred from homology"/>
<keyword evidence="6" id="KW-1185">Reference proteome</keyword>
<dbReference type="PROSITE" id="PS51891">
    <property type="entry name" value="CENP_V_GFA"/>
    <property type="match status" value="1"/>
</dbReference>
<evidence type="ECO:0000313" key="5">
    <source>
        <dbReference type="EMBL" id="KIQ70393.1"/>
    </source>
</evidence>
<dbReference type="Proteomes" id="UP000035100">
    <property type="component" value="Unassembled WGS sequence"/>
</dbReference>
<sequence length="85" mass="8513">MRPTSPIEATGPGGVAGRCLCGAFAFTHAAPVGAITACHCTQCRQLSGHYAASSDADEGRLAWTATGGLGTWAGPAGSTRGFCRT</sequence>
<dbReference type="Pfam" id="PF04828">
    <property type="entry name" value="GFA"/>
    <property type="match status" value="1"/>
</dbReference>
<dbReference type="GO" id="GO:0046872">
    <property type="term" value="F:metal ion binding"/>
    <property type="evidence" value="ECO:0007669"/>
    <property type="project" value="UniProtKB-KW"/>
</dbReference>
<dbReference type="SUPFAM" id="SSF51316">
    <property type="entry name" value="Mss4-like"/>
    <property type="match status" value="1"/>
</dbReference>
<reference evidence="5 6" key="1">
    <citation type="submission" date="2013-01" db="EMBL/GenBank/DDBJ databases">
        <authorList>
            <person name="Fiebig A."/>
            <person name="Goeker M."/>
            <person name="Klenk H.-P.P."/>
        </authorList>
    </citation>
    <scope>NUCLEOTIDE SEQUENCE [LARGE SCALE GENOMIC DNA]</scope>
    <source>
        <strain evidence="5 6">DSM 24838</strain>
    </source>
</reference>
<name>A0A0D0QH58_9RHOB</name>
<dbReference type="STRING" id="1123501.Wenmar_00769"/>
<comment type="similarity">
    <text evidence="1">Belongs to the Gfa family.</text>
</comment>
<organism evidence="5 6">
    <name type="scientific">Wenxinia marina DSM 24838</name>
    <dbReference type="NCBI Taxonomy" id="1123501"/>
    <lineage>
        <taxon>Bacteria</taxon>
        <taxon>Pseudomonadati</taxon>
        <taxon>Pseudomonadota</taxon>
        <taxon>Alphaproteobacteria</taxon>
        <taxon>Rhodobacterales</taxon>
        <taxon>Roseobacteraceae</taxon>
        <taxon>Wenxinia</taxon>
    </lineage>
</organism>
<keyword evidence="3" id="KW-0862">Zinc</keyword>